<dbReference type="GO" id="GO:0034069">
    <property type="term" value="F:aminoglycoside N-acetyltransferase activity"/>
    <property type="evidence" value="ECO:0007669"/>
    <property type="project" value="TreeGrafter"/>
</dbReference>
<dbReference type="Gene3D" id="3.30.1050.10">
    <property type="entry name" value="SCP2 sterol-binding domain"/>
    <property type="match status" value="1"/>
</dbReference>
<dbReference type="PANTHER" id="PTHR37817:SF1">
    <property type="entry name" value="N-ACETYLTRANSFERASE EIS"/>
    <property type="match status" value="1"/>
</dbReference>
<proteinExistence type="predicted"/>
<dbReference type="InterPro" id="IPR041380">
    <property type="entry name" value="Acetyltransf_17"/>
</dbReference>
<dbReference type="SUPFAM" id="SSF55729">
    <property type="entry name" value="Acyl-CoA N-acyltransferases (Nat)"/>
    <property type="match status" value="1"/>
</dbReference>
<dbReference type="InterPro" id="IPR036527">
    <property type="entry name" value="SCP2_sterol-bd_dom_sf"/>
</dbReference>
<keyword evidence="3" id="KW-1185">Reference proteome</keyword>
<keyword evidence="2" id="KW-0808">Transferase</keyword>
<sequence length="385" mass="44186">MKPEELDDSITLSCFAFQYDVTPEEREDRKRRMNPDRIWGYFVDGRMAAKMHIHDMRMYVQGVPVRMGGVASVATWPEHRRRGMVAQLLERGLREMKEDGQTLSCLHPFSVPFYRKYGWELYADYKKYELTAGQLPAFDTGEGRIERTDGDWALLNRVYDKYARQYNGTLIRDEAWWVHTVFRQKGRQAAVYFDGTGEPRGYVLYKVKQRVMDVGEMAFSDEAARKALWRFIANHDSMCDTVKLTAPADDDLPFLLPDPRIGQETEPYFMARIVDFRSFAEGYPFVATGREERLVVKLADPLAPWNDGTFRLAVDPSGRATVEPAPGEDGTAVASCGIGTMTAMLMGYKRPRFLHRAGLLAGDAGEAERWERLVPDRIGYFPDYY</sequence>
<dbReference type="InterPro" id="IPR051554">
    <property type="entry name" value="Acetyltransferase_Eis"/>
</dbReference>
<reference evidence="2 3" key="1">
    <citation type="submission" date="2018-05" db="EMBL/GenBank/DDBJ databases">
        <title>Paenibacillus flagellatus sp. nov., isolated from selenium mineral soil.</title>
        <authorList>
            <person name="Dai X."/>
        </authorList>
    </citation>
    <scope>NUCLEOTIDE SEQUENCE [LARGE SCALE GENOMIC DNA]</scope>
    <source>
        <strain evidence="2 3">DXL2</strain>
    </source>
</reference>
<dbReference type="Pfam" id="PF13527">
    <property type="entry name" value="Acetyltransf_9"/>
    <property type="match status" value="1"/>
</dbReference>
<dbReference type="InterPro" id="IPR016181">
    <property type="entry name" value="Acyl_CoA_acyltransferase"/>
</dbReference>
<dbReference type="Gene3D" id="3.40.630.30">
    <property type="match status" value="2"/>
</dbReference>
<dbReference type="OrthoDB" id="9768284at2"/>
<dbReference type="PANTHER" id="PTHR37817">
    <property type="entry name" value="N-ACETYLTRANSFERASE EIS"/>
    <property type="match status" value="1"/>
</dbReference>
<dbReference type="EMBL" id="QJVJ01000016">
    <property type="protein sequence ID" value="PYI50909.1"/>
    <property type="molecule type" value="Genomic_DNA"/>
</dbReference>
<organism evidence="2 3">
    <name type="scientific">Paenibacillus flagellatus</name>
    <dbReference type="NCBI Taxonomy" id="2211139"/>
    <lineage>
        <taxon>Bacteria</taxon>
        <taxon>Bacillati</taxon>
        <taxon>Bacillota</taxon>
        <taxon>Bacilli</taxon>
        <taxon>Bacillales</taxon>
        <taxon>Paenibacillaceae</taxon>
        <taxon>Paenibacillus</taxon>
    </lineage>
</organism>
<feature type="domain" description="N-acetyltransferase" evidence="1">
    <location>
        <begin position="1"/>
        <end position="142"/>
    </location>
</feature>
<evidence type="ECO:0000259" key="1">
    <source>
        <dbReference type="PROSITE" id="PS51186"/>
    </source>
</evidence>
<dbReference type="SUPFAM" id="SSF55718">
    <property type="entry name" value="SCP-like"/>
    <property type="match status" value="1"/>
</dbReference>
<dbReference type="Proteomes" id="UP000247476">
    <property type="component" value="Unassembled WGS sequence"/>
</dbReference>
<dbReference type="Pfam" id="PF17668">
    <property type="entry name" value="Acetyltransf_17"/>
    <property type="match status" value="1"/>
</dbReference>
<dbReference type="GO" id="GO:0030649">
    <property type="term" value="P:aminoglycoside antibiotic catabolic process"/>
    <property type="evidence" value="ECO:0007669"/>
    <property type="project" value="TreeGrafter"/>
</dbReference>
<accession>A0A2V5JVZ3</accession>
<dbReference type="Pfam" id="PF13530">
    <property type="entry name" value="SCP2_2"/>
    <property type="match status" value="1"/>
</dbReference>
<dbReference type="InterPro" id="IPR000182">
    <property type="entry name" value="GNAT_dom"/>
</dbReference>
<comment type="caution">
    <text evidence="2">The sequence shown here is derived from an EMBL/GenBank/DDBJ whole genome shotgun (WGS) entry which is preliminary data.</text>
</comment>
<evidence type="ECO:0000313" key="2">
    <source>
        <dbReference type="EMBL" id="PYI50909.1"/>
    </source>
</evidence>
<protein>
    <submittedName>
        <fullName evidence="2">GNAT family N-acetyltransferase</fullName>
    </submittedName>
</protein>
<dbReference type="InterPro" id="IPR025559">
    <property type="entry name" value="Eis_dom"/>
</dbReference>
<gene>
    <name evidence="2" type="ORF">DLM86_27900</name>
</gene>
<dbReference type="PROSITE" id="PS51186">
    <property type="entry name" value="GNAT"/>
    <property type="match status" value="1"/>
</dbReference>
<evidence type="ECO:0000313" key="3">
    <source>
        <dbReference type="Proteomes" id="UP000247476"/>
    </source>
</evidence>
<name>A0A2V5JVZ3_9BACL</name>
<dbReference type="AlphaFoldDB" id="A0A2V5JVZ3"/>